<keyword evidence="1" id="KW-0472">Membrane</keyword>
<dbReference type="SUPFAM" id="SSF82693">
    <property type="entry name" value="Multidrug efflux transporter AcrB pore domain, PN1, PN2, PC1 and PC2 subdomains"/>
    <property type="match status" value="1"/>
</dbReference>
<protein>
    <submittedName>
        <fullName evidence="2">Acriflavin resistance protein</fullName>
    </submittedName>
</protein>
<dbReference type="InterPro" id="IPR001036">
    <property type="entry name" value="Acrflvin-R"/>
</dbReference>
<dbReference type="EMBL" id="CACVAU010000072">
    <property type="protein sequence ID" value="CAA6824224.1"/>
    <property type="molecule type" value="Genomic_DNA"/>
</dbReference>
<feature type="transmembrane region" description="Helical" evidence="1">
    <location>
        <begin position="492"/>
        <end position="517"/>
    </location>
</feature>
<dbReference type="AlphaFoldDB" id="A0A6S6TXN5"/>
<accession>A0A6S6TXN5</accession>
<keyword evidence="1" id="KW-1133">Transmembrane helix</keyword>
<name>A0A6S6TXN5_9BACT</name>
<evidence type="ECO:0000313" key="2">
    <source>
        <dbReference type="EMBL" id="CAA6824224.1"/>
    </source>
</evidence>
<dbReference type="PANTHER" id="PTHR32063:SF16">
    <property type="entry name" value="CATION EFFLUX SYSTEM (ACRB_ACRD_ACRF FAMILY)"/>
    <property type="match status" value="1"/>
</dbReference>
<dbReference type="Gene3D" id="3.30.2090.10">
    <property type="entry name" value="Multidrug efflux transporter AcrB TolC docking domain, DN and DC subdomains"/>
    <property type="match status" value="1"/>
</dbReference>
<dbReference type="GO" id="GO:0042910">
    <property type="term" value="F:xenobiotic transmembrane transporter activity"/>
    <property type="evidence" value="ECO:0007669"/>
    <property type="project" value="TreeGrafter"/>
</dbReference>
<organism evidence="2">
    <name type="scientific">uncultured Sulfurovum sp</name>
    <dbReference type="NCBI Taxonomy" id="269237"/>
    <lineage>
        <taxon>Bacteria</taxon>
        <taxon>Pseudomonadati</taxon>
        <taxon>Campylobacterota</taxon>
        <taxon>Epsilonproteobacteria</taxon>
        <taxon>Campylobacterales</taxon>
        <taxon>Sulfurovaceae</taxon>
        <taxon>Sulfurovum</taxon>
        <taxon>environmental samples</taxon>
    </lineage>
</organism>
<feature type="transmembrane region" description="Helical" evidence="1">
    <location>
        <begin position="396"/>
        <end position="415"/>
    </location>
</feature>
<feature type="transmembrane region" description="Helical" evidence="1">
    <location>
        <begin position="523"/>
        <end position="549"/>
    </location>
</feature>
<dbReference type="GO" id="GO:0005886">
    <property type="term" value="C:plasma membrane"/>
    <property type="evidence" value="ECO:0007669"/>
    <property type="project" value="TreeGrafter"/>
</dbReference>
<feature type="transmembrane region" description="Helical" evidence="1">
    <location>
        <begin position="448"/>
        <end position="466"/>
    </location>
</feature>
<keyword evidence="1" id="KW-0812">Transmembrane</keyword>
<dbReference type="InterPro" id="IPR027463">
    <property type="entry name" value="AcrB_DN_DC_subdom"/>
</dbReference>
<sequence>MEKLENFIYWILTSEFRKRMVIILTIAAFFASLLMFPSGGVLARMLPGKSATTYSIYVDTPTGSSIQQTKKVTGCVSNILRGESEILDISIYYGQGIPLDYAGLVKGSLMKRSENVAELSINLTPNEAREEASFLMISRLRPIVQETCQGVVPGSVIKFIEQPSGPPTLAQIVVEVHGHDIPQTRKLSVEVANILNDTKDLVDVDIMSDDIYEKYELIPDIEKIALSKLGIEQVNNILYLSFEGMVIATKNSENRSLQIPIFLGLSDETKRLKDDTHNAIRSKLTSLTLMNRQGLMIPLTEVVKIVKVNSNPTIMHKDLKRMINVIAETDNVSQVYPLLDARGKMEEYFSKEYTVSNAPISTYMFDLELVHKQTGEKYLLRWDGEMKVTLDTFRDLGAAFIAALVLIFFLLVIYYKSFALSGIILGGSFLSLIGVILGHWVADLVTTHTFFLTATSLIGFIALMGISSRNSLLLIDYAKGLINDQGVERKRAIALASATRAIPIFLTAVAIILGSALLAGDPIFGGLGVALISGTVAAVFVSLLFVPVLMDNADAMMPSDYVRPPKASSKGIFSKLFTALLEKMKNSFKNRKKEAKK</sequence>
<dbReference type="SUPFAM" id="SSF82866">
    <property type="entry name" value="Multidrug efflux transporter AcrB transmembrane domain"/>
    <property type="match status" value="1"/>
</dbReference>
<dbReference type="Gene3D" id="1.20.1640.10">
    <property type="entry name" value="Multidrug efflux transporter AcrB transmembrane domain"/>
    <property type="match status" value="1"/>
</dbReference>
<reference evidence="2" key="1">
    <citation type="submission" date="2020-01" db="EMBL/GenBank/DDBJ databases">
        <authorList>
            <person name="Meier V. D."/>
            <person name="Meier V D."/>
        </authorList>
    </citation>
    <scope>NUCLEOTIDE SEQUENCE</scope>
    <source>
        <strain evidence="2">HLG_WM_MAG_05</strain>
    </source>
</reference>
<dbReference type="Gene3D" id="3.30.70.1440">
    <property type="entry name" value="Multidrug efflux transporter AcrB pore domain"/>
    <property type="match status" value="1"/>
</dbReference>
<dbReference type="Pfam" id="PF00873">
    <property type="entry name" value="ACR_tran"/>
    <property type="match status" value="1"/>
</dbReference>
<feature type="transmembrane region" description="Helical" evidence="1">
    <location>
        <begin position="422"/>
        <end position="442"/>
    </location>
</feature>
<dbReference type="Gene3D" id="3.30.70.1430">
    <property type="entry name" value="Multidrug efflux transporter AcrB pore domain"/>
    <property type="match status" value="1"/>
</dbReference>
<gene>
    <name evidence="2" type="ORF">HELGO_WM6211</name>
</gene>
<evidence type="ECO:0000256" key="1">
    <source>
        <dbReference type="SAM" id="Phobius"/>
    </source>
</evidence>
<dbReference type="PANTHER" id="PTHR32063">
    <property type="match status" value="1"/>
</dbReference>
<proteinExistence type="predicted"/>